<reference evidence="2 3" key="1">
    <citation type="journal article" date="2018" name="Front. Plant Sci.">
        <title>Red Clover (Trifolium pratense) and Zigzag Clover (T. medium) - A Picture of Genomic Similarities and Differences.</title>
        <authorList>
            <person name="Dluhosova J."/>
            <person name="Istvanek J."/>
            <person name="Nedelnik J."/>
            <person name="Repkova J."/>
        </authorList>
    </citation>
    <scope>NUCLEOTIDE SEQUENCE [LARGE SCALE GENOMIC DNA]</scope>
    <source>
        <strain evidence="3">cv. 10/8</strain>
        <tissue evidence="2">Leaf</tissue>
    </source>
</reference>
<dbReference type="EMBL" id="LXQA010215755">
    <property type="protein sequence ID" value="MCI34639.1"/>
    <property type="molecule type" value="Genomic_DNA"/>
</dbReference>
<evidence type="ECO:0000313" key="2">
    <source>
        <dbReference type="EMBL" id="MCI34639.1"/>
    </source>
</evidence>
<organism evidence="2 3">
    <name type="scientific">Trifolium medium</name>
    <dbReference type="NCBI Taxonomy" id="97028"/>
    <lineage>
        <taxon>Eukaryota</taxon>
        <taxon>Viridiplantae</taxon>
        <taxon>Streptophyta</taxon>
        <taxon>Embryophyta</taxon>
        <taxon>Tracheophyta</taxon>
        <taxon>Spermatophyta</taxon>
        <taxon>Magnoliopsida</taxon>
        <taxon>eudicotyledons</taxon>
        <taxon>Gunneridae</taxon>
        <taxon>Pentapetalae</taxon>
        <taxon>rosids</taxon>
        <taxon>fabids</taxon>
        <taxon>Fabales</taxon>
        <taxon>Fabaceae</taxon>
        <taxon>Papilionoideae</taxon>
        <taxon>50 kb inversion clade</taxon>
        <taxon>NPAAA clade</taxon>
        <taxon>Hologalegina</taxon>
        <taxon>IRL clade</taxon>
        <taxon>Trifolieae</taxon>
        <taxon>Trifolium</taxon>
    </lineage>
</organism>
<protein>
    <submittedName>
        <fullName evidence="2">Zinc finger CCCH domain-containing protein</fullName>
    </submittedName>
</protein>
<evidence type="ECO:0000256" key="1">
    <source>
        <dbReference type="SAM" id="MobiDB-lite"/>
    </source>
</evidence>
<evidence type="ECO:0000313" key="3">
    <source>
        <dbReference type="Proteomes" id="UP000265520"/>
    </source>
</evidence>
<name>A0A392REG6_9FABA</name>
<keyword evidence="3" id="KW-1185">Reference proteome</keyword>
<comment type="caution">
    <text evidence="2">The sequence shown here is derived from an EMBL/GenBank/DDBJ whole genome shotgun (WGS) entry which is preliminary data.</text>
</comment>
<feature type="compositionally biased region" description="Basic and acidic residues" evidence="1">
    <location>
        <begin position="10"/>
        <end position="25"/>
    </location>
</feature>
<feature type="non-terminal residue" evidence="2">
    <location>
        <position position="1"/>
    </location>
</feature>
<dbReference type="AlphaFoldDB" id="A0A392REG6"/>
<dbReference type="Proteomes" id="UP000265520">
    <property type="component" value="Unassembled WGS sequence"/>
</dbReference>
<proteinExistence type="predicted"/>
<accession>A0A392REG6</accession>
<feature type="non-terminal residue" evidence="2">
    <location>
        <position position="91"/>
    </location>
</feature>
<feature type="region of interest" description="Disordered" evidence="1">
    <location>
        <begin position="1"/>
        <end position="25"/>
    </location>
</feature>
<sequence length="91" mass="9963">NGNVGMGQENQEKEPECSELKVGSDVKDLKGPVPLEEIHDVHDTIGSVGDKVKDLSATAMVLDDIEFLMGSEEPSTQTNDFQCEQKLMNEL</sequence>